<evidence type="ECO:0000313" key="3">
    <source>
        <dbReference type="Proteomes" id="UP001239167"/>
    </source>
</evidence>
<evidence type="ECO:0000256" key="1">
    <source>
        <dbReference type="SAM" id="Phobius"/>
    </source>
</evidence>
<proteinExistence type="predicted"/>
<dbReference type="Proteomes" id="UP001239167">
    <property type="component" value="Unassembled WGS sequence"/>
</dbReference>
<gene>
    <name evidence="2" type="ORF">J2S01_002454</name>
</gene>
<keyword evidence="1" id="KW-0812">Transmembrane</keyword>
<organism evidence="2 3">
    <name type="scientific">Pectinatus haikarae</name>
    <dbReference type="NCBI Taxonomy" id="349096"/>
    <lineage>
        <taxon>Bacteria</taxon>
        <taxon>Bacillati</taxon>
        <taxon>Bacillota</taxon>
        <taxon>Negativicutes</taxon>
        <taxon>Selenomonadales</taxon>
        <taxon>Selenomonadaceae</taxon>
        <taxon>Pectinatus</taxon>
    </lineage>
</organism>
<protein>
    <submittedName>
        <fullName evidence="2">Uncharacterized protein</fullName>
    </submittedName>
</protein>
<dbReference type="EMBL" id="JAUSUE010000020">
    <property type="protein sequence ID" value="MDQ0204722.1"/>
    <property type="molecule type" value="Genomic_DNA"/>
</dbReference>
<keyword evidence="1" id="KW-1133">Transmembrane helix</keyword>
<keyword evidence="3" id="KW-1185">Reference proteome</keyword>
<sequence>MLPVKANLAITIRFQLFIKKNIERVCRQGLQCGFISSKQYMGSLAFLVMGFGSFYLMCTQKPIIFFPVVELWYGNKEIGAGIAAIISLDIPFFIA</sequence>
<reference evidence="2 3" key="1">
    <citation type="submission" date="2023-07" db="EMBL/GenBank/DDBJ databases">
        <title>Genomic Encyclopedia of Type Strains, Phase IV (KMG-IV): sequencing the most valuable type-strain genomes for metagenomic binning, comparative biology and taxonomic classification.</title>
        <authorList>
            <person name="Goeker M."/>
        </authorList>
    </citation>
    <scope>NUCLEOTIDE SEQUENCE [LARGE SCALE GENOMIC DNA]</scope>
    <source>
        <strain evidence="2 3">DSM 16980</strain>
    </source>
</reference>
<name>A0ABT9YA79_9FIRM</name>
<dbReference type="RefSeq" id="WP_307225038.1">
    <property type="nucleotide sequence ID" value="NZ_CP116940.1"/>
</dbReference>
<evidence type="ECO:0000313" key="2">
    <source>
        <dbReference type="EMBL" id="MDQ0204722.1"/>
    </source>
</evidence>
<accession>A0ABT9YA79</accession>
<comment type="caution">
    <text evidence="2">The sequence shown here is derived from an EMBL/GenBank/DDBJ whole genome shotgun (WGS) entry which is preliminary data.</text>
</comment>
<feature type="transmembrane region" description="Helical" evidence="1">
    <location>
        <begin position="40"/>
        <end position="58"/>
    </location>
</feature>
<keyword evidence="1" id="KW-0472">Membrane</keyword>